<protein>
    <submittedName>
        <fullName evidence="4">Protein phosphatase 1 regulatory subunit 16A</fullName>
    </submittedName>
</protein>
<dbReference type="SMART" id="SM00248">
    <property type="entry name" value="ANK"/>
    <property type="match status" value="5"/>
</dbReference>
<evidence type="ECO:0000313" key="5">
    <source>
        <dbReference type="Proteomes" id="UP001249851"/>
    </source>
</evidence>
<feature type="compositionally biased region" description="Basic and acidic residues" evidence="3">
    <location>
        <begin position="556"/>
        <end position="565"/>
    </location>
</feature>
<feature type="compositionally biased region" description="Basic and acidic residues" evidence="3">
    <location>
        <begin position="717"/>
        <end position="729"/>
    </location>
</feature>
<feature type="repeat" description="ANK" evidence="2">
    <location>
        <begin position="225"/>
        <end position="257"/>
    </location>
</feature>
<feature type="compositionally biased region" description="Polar residues" evidence="3">
    <location>
        <begin position="685"/>
        <end position="716"/>
    </location>
</feature>
<comment type="caution">
    <text evidence="4">The sequence shown here is derived from an EMBL/GenBank/DDBJ whole genome shotgun (WGS) entry which is preliminary data.</text>
</comment>
<dbReference type="GO" id="GO:0004857">
    <property type="term" value="F:enzyme inhibitor activity"/>
    <property type="evidence" value="ECO:0007669"/>
    <property type="project" value="TreeGrafter"/>
</dbReference>
<feature type="region of interest" description="Disordered" evidence="3">
    <location>
        <begin position="31"/>
        <end position="59"/>
    </location>
</feature>
<feature type="repeat" description="ANK" evidence="2">
    <location>
        <begin position="258"/>
        <end position="290"/>
    </location>
</feature>
<feature type="compositionally biased region" description="Basic and acidic residues" evidence="3">
    <location>
        <begin position="371"/>
        <end position="399"/>
    </location>
</feature>
<name>A0AAD9Q8Z9_ACRCE</name>
<dbReference type="AlphaFoldDB" id="A0AAD9Q8Z9"/>
<keyword evidence="5" id="KW-1185">Reference proteome</keyword>
<feature type="compositionally biased region" description="Polar residues" evidence="3">
    <location>
        <begin position="541"/>
        <end position="555"/>
    </location>
</feature>
<dbReference type="InterPro" id="IPR036770">
    <property type="entry name" value="Ankyrin_rpt-contain_sf"/>
</dbReference>
<dbReference type="InterPro" id="IPR002110">
    <property type="entry name" value="Ankyrin_rpt"/>
</dbReference>
<dbReference type="Proteomes" id="UP001249851">
    <property type="component" value="Unassembled WGS sequence"/>
</dbReference>
<keyword evidence="2" id="KW-0040">ANK repeat</keyword>
<feature type="compositionally biased region" description="Basic and acidic residues" evidence="3">
    <location>
        <begin position="35"/>
        <end position="45"/>
    </location>
</feature>
<gene>
    <name evidence="4" type="ORF">P5673_021138</name>
</gene>
<feature type="repeat" description="ANK" evidence="2">
    <location>
        <begin position="96"/>
        <end position="128"/>
    </location>
</feature>
<dbReference type="GO" id="GO:0019208">
    <property type="term" value="F:phosphatase regulator activity"/>
    <property type="evidence" value="ECO:0007669"/>
    <property type="project" value="TreeGrafter"/>
</dbReference>
<dbReference type="PROSITE" id="PS50297">
    <property type="entry name" value="ANK_REP_REGION"/>
    <property type="match status" value="4"/>
</dbReference>
<evidence type="ECO:0000256" key="2">
    <source>
        <dbReference type="PROSITE-ProRule" id="PRU00023"/>
    </source>
</evidence>
<evidence type="ECO:0000256" key="3">
    <source>
        <dbReference type="SAM" id="MobiDB-lite"/>
    </source>
</evidence>
<feature type="region of interest" description="Disordered" evidence="3">
    <location>
        <begin position="370"/>
        <end position="449"/>
    </location>
</feature>
<feature type="repeat" description="ANK" evidence="2">
    <location>
        <begin position="129"/>
        <end position="161"/>
    </location>
</feature>
<feature type="compositionally biased region" description="Polar residues" evidence="3">
    <location>
        <begin position="598"/>
        <end position="628"/>
    </location>
</feature>
<dbReference type="SUPFAM" id="SSF48403">
    <property type="entry name" value="Ankyrin repeat"/>
    <property type="match status" value="1"/>
</dbReference>
<feature type="compositionally biased region" description="Low complexity" evidence="3">
    <location>
        <begin position="569"/>
        <end position="580"/>
    </location>
</feature>
<dbReference type="InterPro" id="IPR051226">
    <property type="entry name" value="PP1_Regulatory_Subunit"/>
</dbReference>
<dbReference type="FunFam" id="1.25.40.20:FF:000198">
    <property type="entry name" value="Myosin binding subunit, isoform P"/>
    <property type="match status" value="1"/>
</dbReference>
<dbReference type="Gene3D" id="1.25.40.20">
    <property type="entry name" value="Ankyrin repeat-containing domain"/>
    <property type="match status" value="2"/>
</dbReference>
<sequence>MADHLELVAEIPKVEKLTAQDRLELARKRRSQQLKRWEREKDKEFAPPPPKKKPQRARPVKFEPRIILLEAASRGDVEEVQRMLDYGVDPNLANDDGLTALHQACIDEYDEIAELLVDYGAIIDAEDRELWTPLHASAACGNFPMVEYLVDHGANVVALNADGNLPVDLVEEDEDLKNYLLKEMDNHGFDERKLDELIQLREKQMMEDIRDAIEKKRDLEVKNKEGATALHIAAANAYVEVLEFLLENDADIDVEDKDGWKPIHASACWGNERSIELLVEHGAELESRTPHGETPLDLCDEPEMRQFIIDLKNKIKTNKFQVKNIRKKRSNSRSLSVKRSSLKEKISISQNEAKAEAILRQHPELAFLITNDKKTENKGPEKMDISVKSDKINGEEKFLPHATTQQEDKRSQASDAMVTESSKPKQTKRTSEIRGGNETKLTGAGANTLGIQEKAENKIVTNATNNTKSSESVLRGRDAAAAVQDTQTTNVQSHHKVQTKEFVVQSKSTFRSSETIVPPSYEPSRSQITGHRQLPVAPRLSQPTRENASNSYSNEGHTETTEKRTSFAKPSSGVSSKPKSMQQSVAVPKSTEAHPASTAPQPRSSGSTTAPVVLRSSGSNSGRSQDTSGYPDAFHKRRSRDSREINDTALNQLAKGIRASKALSPEDVKLSSQVVDTKYTPKATTTQEALHNATNAPATQKISRETSANQIDTKNTSNDRKSSLEEPKKKFTQPNDVTVVEGQKNTCCVLV</sequence>
<dbReference type="PROSITE" id="PS50088">
    <property type="entry name" value="ANK_REPEAT"/>
    <property type="match status" value="4"/>
</dbReference>
<feature type="compositionally biased region" description="Basic residues" evidence="3">
    <location>
        <begin position="50"/>
        <end position="59"/>
    </location>
</feature>
<dbReference type="Pfam" id="PF12796">
    <property type="entry name" value="Ank_2"/>
    <property type="match status" value="2"/>
</dbReference>
<evidence type="ECO:0000313" key="4">
    <source>
        <dbReference type="EMBL" id="KAK2556920.1"/>
    </source>
</evidence>
<dbReference type="GO" id="GO:0005737">
    <property type="term" value="C:cytoplasm"/>
    <property type="evidence" value="ECO:0007669"/>
    <property type="project" value="TreeGrafter"/>
</dbReference>
<dbReference type="PANTHER" id="PTHR24179:SF29">
    <property type="entry name" value="LD46604P"/>
    <property type="match status" value="1"/>
</dbReference>
<dbReference type="PRINTS" id="PR01415">
    <property type="entry name" value="ANKYRIN"/>
</dbReference>
<feature type="region of interest" description="Disordered" evidence="3">
    <location>
        <begin position="685"/>
        <end position="732"/>
    </location>
</feature>
<dbReference type="PANTHER" id="PTHR24179">
    <property type="entry name" value="PROTEIN PHOSPHATASE 1 REGULATORY SUBUNIT 12"/>
    <property type="match status" value="1"/>
</dbReference>
<evidence type="ECO:0000256" key="1">
    <source>
        <dbReference type="ARBA" id="ARBA00022737"/>
    </source>
</evidence>
<dbReference type="EMBL" id="JARQWQ010000053">
    <property type="protein sequence ID" value="KAK2556920.1"/>
    <property type="molecule type" value="Genomic_DNA"/>
</dbReference>
<organism evidence="4 5">
    <name type="scientific">Acropora cervicornis</name>
    <name type="common">Staghorn coral</name>
    <dbReference type="NCBI Taxonomy" id="6130"/>
    <lineage>
        <taxon>Eukaryota</taxon>
        <taxon>Metazoa</taxon>
        <taxon>Cnidaria</taxon>
        <taxon>Anthozoa</taxon>
        <taxon>Hexacorallia</taxon>
        <taxon>Scleractinia</taxon>
        <taxon>Astrocoeniina</taxon>
        <taxon>Acroporidae</taxon>
        <taxon>Acropora</taxon>
    </lineage>
</organism>
<keyword evidence="1" id="KW-0677">Repeat</keyword>
<reference evidence="4" key="1">
    <citation type="journal article" date="2023" name="G3 (Bethesda)">
        <title>Whole genome assembly and annotation of the endangered Caribbean coral Acropora cervicornis.</title>
        <authorList>
            <person name="Selwyn J.D."/>
            <person name="Vollmer S.V."/>
        </authorList>
    </citation>
    <scope>NUCLEOTIDE SEQUENCE</scope>
    <source>
        <strain evidence="4">K2</strain>
    </source>
</reference>
<reference evidence="4" key="2">
    <citation type="journal article" date="2023" name="Science">
        <title>Genomic signatures of disease resistance in endangered staghorn corals.</title>
        <authorList>
            <person name="Vollmer S.V."/>
            <person name="Selwyn J.D."/>
            <person name="Despard B.A."/>
            <person name="Roesel C.L."/>
        </authorList>
    </citation>
    <scope>NUCLEOTIDE SEQUENCE</scope>
    <source>
        <strain evidence="4">K2</strain>
    </source>
</reference>
<feature type="region of interest" description="Disordered" evidence="3">
    <location>
        <begin position="508"/>
        <end position="645"/>
    </location>
</feature>
<proteinExistence type="predicted"/>
<accession>A0AAD9Q8Z9</accession>